<sequence>MIAFLIKDVEEASVAVQQITAITDTLVGPIEEIAPIEEDSAGCTENAAASAEEQSSLFQLLLQKWLTICKNPSTRLNVSSFVKI</sequence>
<name>A0A1G8E219_9BACI</name>
<gene>
    <name evidence="1" type="ORF">SAMN05216352_10235</name>
</gene>
<evidence type="ECO:0000313" key="2">
    <source>
        <dbReference type="Proteomes" id="UP000199017"/>
    </source>
</evidence>
<dbReference type="EMBL" id="FNDU01000002">
    <property type="protein sequence ID" value="SDH63699.1"/>
    <property type="molecule type" value="Genomic_DNA"/>
</dbReference>
<dbReference type="RefSeq" id="WP_091580863.1">
    <property type="nucleotide sequence ID" value="NZ_FNDU01000002.1"/>
</dbReference>
<proteinExistence type="predicted"/>
<dbReference type="STRING" id="930129.SAMN05216352_10235"/>
<evidence type="ECO:0008006" key="3">
    <source>
        <dbReference type="Google" id="ProtNLM"/>
    </source>
</evidence>
<reference evidence="1 2" key="1">
    <citation type="submission" date="2016-10" db="EMBL/GenBank/DDBJ databases">
        <authorList>
            <person name="de Groot N.N."/>
        </authorList>
    </citation>
    <scope>NUCLEOTIDE SEQUENCE [LARGE SCALE GENOMIC DNA]</scope>
    <source>
        <strain evidence="2">P4B,CCM 7963,CECT 7998,DSM 25260,IBRC-M 10614,KCTC 13821</strain>
    </source>
</reference>
<evidence type="ECO:0000313" key="1">
    <source>
        <dbReference type="EMBL" id="SDH63699.1"/>
    </source>
</evidence>
<keyword evidence="2" id="KW-1185">Reference proteome</keyword>
<accession>A0A1G8E219</accession>
<dbReference type="AlphaFoldDB" id="A0A1G8E219"/>
<organism evidence="1 2">
    <name type="scientific">Alteribacillus bidgolensis</name>
    <dbReference type="NCBI Taxonomy" id="930129"/>
    <lineage>
        <taxon>Bacteria</taxon>
        <taxon>Bacillati</taxon>
        <taxon>Bacillota</taxon>
        <taxon>Bacilli</taxon>
        <taxon>Bacillales</taxon>
        <taxon>Bacillaceae</taxon>
        <taxon>Alteribacillus</taxon>
    </lineage>
</organism>
<protein>
    <recommendedName>
        <fullName evidence="3">Methyl-accepting chemotaxis protein</fullName>
    </recommendedName>
</protein>
<dbReference type="Proteomes" id="UP000199017">
    <property type="component" value="Unassembled WGS sequence"/>
</dbReference>